<evidence type="ECO:0000313" key="2">
    <source>
        <dbReference type="Proteomes" id="UP000663852"/>
    </source>
</evidence>
<sequence length="44" mass="5169">HLAKIKHHTTYNIQTTFLSISISLIFHDYSLFHSSPFERSTTFT</sequence>
<feature type="non-terminal residue" evidence="1">
    <location>
        <position position="1"/>
    </location>
</feature>
<name>A0A815UX61_ADIRI</name>
<dbReference type="Proteomes" id="UP000663852">
    <property type="component" value="Unassembled WGS sequence"/>
</dbReference>
<protein>
    <submittedName>
        <fullName evidence="1">Uncharacterized protein</fullName>
    </submittedName>
</protein>
<accession>A0A815UX61</accession>
<comment type="caution">
    <text evidence="1">The sequence shown here is derived from an EMBL/GenBank/DDBJ whole genome shotgun (WGS) entry which is preliminary data.</text>
</comment>
<dbReference type="AlphaFoldDB" id="A0A815UX61"/>
<reference evidence="1" key="1">
    <citation type="submission" date="2021-02" db="EMBL/GenBank/DDBJ databases">
        <authorList>
            <person name="Nowell W R."/>
        </authorList>
    </citation>
    <scope>NUCLEOTIDE SEQUENCE</scope>
</reference>
<evidence type="ECO:0000313" key="1">
    <source>
        <dbReference type="EMBL" id="CAF1525645.1"/>
    </source>
</evidence>
<dbReference type="EMBL" id="CAJNOJ010000817">
    <property type="protein sequence ID" value="CAF1525645.1"/>
    <property type="molecule type" value="Genomic_DNA"/>
</dbReference>
<gene>
    <name evidence="1" type="ORF">EDS130_LOCUS44182</name>
</gene>
<organism evidence="1 2">
    <name type="scientific">Adineta ricciae</name>
    <name type="common">Rotifer</name>
    <dbReference type="NCBI Taxonomy" id="249248"/>
    <lineage>
        <taxon>Eukaryota</taxon>
        <taxon>Metazoa</taxon>
        <taxon>Spiralia</taxon>
        <taxon>Gnathifera</taxon>
        <taxon>Rotifera</taxon>
        <taxon>Eurotatoria</taxon>
        <taxon>Bdelloidea</taxon>
        <taxon>Adinetida</taxon>
        <taxon>Adinetidae</taxon>
        <taxon>Adineta</taxon>
    </lineage>
</organism>
<proteinExistence type="predicted"/>